<dbReference type="AlphaFoldDB" id="A0A067NB41"/>
<dbReference type="Proteomes" id="UP000027195">
    <property type="component" value="Unassembled WGS sequence"/>
</dbReference>
<dbReference type="HOGENOM" id="CLU_044126_2_1_1"/>
<sequence length="216" mass="24442">MGALRTSRLARWAGDRPICIGGYARNNDMPAGVPTDDEMQELSDLKARLEDNSANLFILAAGFPIASEAGVGFPPRNELHFVHRLSRAECDRYWALTDSLNYKDPPRVLCNMSKQEYVRQDATKDIVAASDRITCFTGEPKDFGPLLVSRICWPPEELIATRHDGRGAWAGDRFEIITLQQMESCMKNDKGWKDVTEEVQGELNAIWERDRTMLSY</sequence>
<reference evidence="2" key="1">
    <citation type="journal article" date="2014" name="Proc. Natl. Acad. Sci. U.S.A.">
        <title>Extensive sampling of basidiomycete genomes demonstrates inadequacy of the white-rot/brown-rot paradigm for wood decay fungi.</title>
        <authorList>
            <person name="Riley R."/>
            <person name="Salamov A.A."/>
            <person name="Brown D.W."/>
            <person name="Nagy L.G."/>
            <person name="Floudas D."/>
            <person name="Held B.W."/>
            <person name="Levasseur A."/>
            <person name="Lombard V."/>
            <person name="Morin E."/>
            <person name="Otillar R."/>
            <person name="Lindquist E.A."/>
            <person name="Sun H."/>
            <person name="LaButti K.M."/>
            <person name="Schmutz J."/>
            <person name="Jabbour D."/>
            <person name="Luo H."/>
            <person name="Baker S.E."/>
            <person name="Pisabarro A.G."/>
            <person name="Walton J.D."/>
            <person name="Blanchette R.A."/>
            <person name="Henrissat B."/>
            <person name="Martin F."/>
            <person name="Cullen D."/>
            <person name="Hibbett D.S."/>
            <person name="Grigoriev I.V."/>
        </authorList>
    </citation>
    <scope>NUCLEOTIDE SEQUENCE [LARGE SCALE GENOMIC DNA]</scope>
    <source>
        <strain evidence="2">FD-172 SS1</strain>
    </source>
</reference>
<keyword evidence="2" id="KW-1185">Reference proteome</keyword>
<name>A0A067NB41_BOTB1</name>
<evidence type="ECO:0000313" key="1">
    <source>
        <dbReference type="EMBL" id="KDQ20996.1"/>
    </source>
</evidence>
<evidence type="ECO:0000313" key="2">
    <source>
        <dbReference type="Proteomes" id="UP000027195"/>
    </source>
</evidence>
<dbReference type="EMBL" id="KL198017">
    <property type="protein sequence ID" value="KDQ20996.1"/>
    <property type="molecule type" value="Genomic_DNA"/>
</dbReference>
<accession>A0A067NB41</accession>
<proteinExistence type="predicted"/>
<protein>
    <submittedName>
        <fullName evidence="1">Uncharacterized protein</fullName>
    </submittedName>
</protein>
<dbReference type="InParanoid" id="A0A067NB41"/>
<dbReference type="OrthoDB" id="2588098at2759"/>
<gene>
    <name evidence="1" type="ORF">BOTBODRAFT_183671</name>
</gene>
<organism evidence="1 2">
    <name type="scientific">Botryobasidium botryosum (strain FD-172 SS1)</name>
    <dbReference type="NCBI Taxonomy" id="930990"/>
    <lineage>
        <taxon>Eukaryota</taxon>
        <taxon>Fungi</taxon>
        <taxon>Dikarya</taxon>
        <taxon>Basidiomycota</taxon>
        <taxon>Agaricomycotina</taxon>
        <taxon>Agaricomycetes</taxon>
        <taxon>Cantharellales</taxon>
        <taxon>Botryobasidiaceae</taxon>
        <taxon>Botryobasidium</taxon>
    </lineage>
</organism>